<sequence>MMPKKENAVNLQLILLGYNEAFERLQTGRSTARMAADSCRLYIPLLETLGWADVIEEWINEKYGKKWVKQLPASVHHLEEVIIGFRYARNVVHHRWSTAVELDEQPFLLQDWIWKNNLPSTKPQPTNEAAYKSRLAGRALRHTFKDLHTLYREVEANFS</sequence>
<protein>
    <recommendedName>
        <fullName evidence="3">RiboL-PSP-HEPN domain-containing protein</fullName>
    </recommendedName>
</protein>
<evidence type="ECO:0000313" key="1">
    <source>
        <dbReference type="EMBL" id="OQX06182.1"/>
    </source>
</evidence>
<organism evidence="1 2">
    <name type="scientific">Thiothrix lacustris</name>
    <dbReference type="NCBI Taxonomy" id="525917"/>
    <lineage>
        <taxon>Bacteria</taxon>
        <taxon>Pseudomonadati</taxon>
        <taxon>Pseudomonadota</taxon>
        <taxon>Gammaproteobacteria</taxon>
        <taxon>Thiotrichales</taxon>
        <taxon>Thiotrichaceae</taxon>
        <taxon>Thiothrix</taxon>
    </lineage>
</organism>
<dbReference type="Proteomes" id="UP000192491">
    <property type="component" value="Unassembled WGS sequence"/>
</dbReference>
<dbReference type="AlphaFoldDB" id="A0A1Y1QI22"/>
<accession>A0A1Y1QI22</accession>
<comment type="caution">
    <text evidence="1">The sequence shown here is derived from an EMBL/GenBank/DDBJ whole genome shotgun (WGS) entry which is preliminary data.</text>
</comment>
<reference evidence="1 2" key="1">
    <citation type="submission" date="2017-01" db="EMBL/GenBank/DDBJ databases">
        <title>Novel large sulfur bacteria in the metagenomes of groundwater-fed chemosynthetic microbial mats in the Lake Huron basin.</title>
        <authorList>
            <person name="Sharrar A.M."/>
            <person name="Flood B.E."/>
            <person name="Bailey J.V."/>
            <person name="Jones D.S."/>
            <person name="Biddanda B."/>
            <person name="Ruberg S.A."/>
            <person name="Marcus D.N."/>
            <person name="Dick G.J."/>
        </authorList>
    </citation>
    <scope>NUCLEOTIDE SEQUENCE [LARGE SCALE GENOMIC DNA]</scope>
    <source>
        <strain evidence="1">A8</strain>
    </source>
</reference>
<gene>
    <name evidence="1" type="ORF">BWK73_31490</name>
</gene>
<evidence type="ECO:0000313" key="2">
    <source>
        <dbReference type="Proteomes" id="UP000192491"/>
    </source>
</evidence>
<name>A0A1Y1QI22_9GAMM</name>
<dbReference type="EMBL" id="MTEJ01000256">
    <property type="protein sequence ID" value="OQX06182.1"/>
    <property type="molecule type" value="Genomic_DNA"/>
</dbReference>
<evidence type="ECO:0008006" key="3">
    <source>
        <dbReference type="Google" id="ProtNLM"/>
    </source>
</evidence>
<proteinExistence type="predicted"/>